<evidence type="ECO:0000256" key="1">
    <source>
        <dbReference type="SAM" id="MobiDB-lite"/>
    </source>
</evidence>
<dbReference type="AlphaFoldDB" id="A0A8H3EVM0"/>
<feature type="compositionally biased region" description="Basic and acidic residues" evidence="1">
    <location>
        <begin position="8"/>
        <end position="28"/>
    </location>
</feature>
<feature type="region of interest" description="Disordered" evidence="1">
    <location>
        <begin position="154"/>
        <end position="175"/>
    </location>
</feature>
<dbReference type="PANTHER" id="PTHR38790">
    <property type="entry name" value="2EXR DOMAIN-CONTAINING PROTEIN-RELATED"/>
    <property type="match status" value="1"/>
</dbReference>
<sequence>MDTLETTVQREESTEDTQESHPTSETDHAFLTIFPRGLRDIVYDLMLRHHTIHIKSDMIPQRFNSEVDKQDDEDDEYNDDDNDWYHGDDEERPTEYSEMLDEHRGPLYHRICDNELLHPKEAQLYRIRSLEANSSSDSRVQSNMIVEDFEHVQHPKRPDPNLEHETMRSLEEEDKPPAQIKLAFLRANKQIYDEASTRLYTTRTFSFSDPTTFAQFFSINHSYNADPPTPTNGTTLLATKRNSITSVHLRARTALYLMPKIQWMAVLDAAPFALPRLQKMRVLFDLCHGGKEGHVDGTRWQYSRHRNRLPLLKTAEVRVARHRLRFLKEVKDDAKSDRNYAVREVGWRVELLEAIVGHHMDVLFGASLLDPASVAERNAVFDQECS</sequence>
<feature type="compositionally biased region" description="Basic and acidic residues" evidence="1">
    <location>
        <begin position="83"/>
        <end position="95"/>
    </location>
</feature>
<evidence type="ECO:0000313" key="2">
    <source>
        <dbReference type="EMBL" id="CAF9911158.1"/>
    </source>
</evidence>
<feature type="region of interest" description="Disordered" evidence="1">
    <location>
        <begin position="1"/>
        <end position="28"/>
    </location>
</feature>
<reference evidence="2" key="1">
    <citation type="submission" date="2021-03" db="EMBL/GenBank/DDBJ databases">
        <authorList>
            <person name="Tagirdzhanova G."/>
        </authorList>
    </citation>
    <scope>NUCLEOTIDE SEQUENCE</scope>
</reference>
<name>A0A8H3EVM0_9LECA</name>
<feature type="compositionally biased region" description="Basic and acidic residues" evidence="1">
    <location>
        <begin position="154"/>
        <end position="170"/>
    </location>
</feature>
<feature type="compositionally biased region" description="Acidic residues" evidence="1">
    <location>
        <begin position="69"/>
        <end position="82"/>
    </location>
</feature>
<feature type="region of interest" description="Disordered" evidence="1">
    <location>
        <begin position="67"/>
        <end position="95"/>
    </location>
</feature>
<proteinExistence type="predicted"/>
<comment type="caution">
    <text evidence="2">The sequence shown here is derived from an EMBL/GenBank/DDBJ whole genome shotgun (WGS) entry which is preliminary data.</text>
</comment>
<evidence type="ECO:0000313" key="3">
    <source>
        <dbReference type="Proteomes" id="UP000664534"/>
    </source>
</evidence>
<keyword evidence="3" id="KW-1185">Reference proteome</keyword>
<gene>
    <name evidence="2" type="ORF">IMSHALPRED_009949</name>
</gene>
<accession>A0A8H3EVM0</accession>
<dbReference type="EMBL" id="CAJPDT010000008">
    <property type="protein sequence ID" value="CAF9911158.1"/>
    <property type="molecule type" value="Genomic_DNA"/>
</dbReference>
<dbReference type="OrthoDB" id="5391297at2759"/>
<protein>
    <submittedName>
        <fullName evidence="2">Uncharacterized protein</fullName>
    </submittedName>
</protein>
<dbReference type="Proteomes" id="UP000664534">
    <property type="component" value="Unassembled WGS sequence"/>
</dbReference>
<organism evidence="2 3">
    <name type="scientific">Imshaugia aleurites</name>
    <dbReference type="NCBI Taxonomy" id="172621"/>
    <lineage>
        <taxon>Eukaryota</taxon>
        <taxon>Fungi</taxon>
        <taxon>Dikarya</taxon>
        <taxon>Ascomycota</taxon>
        <taxon>Pezizomycotina</taxon>
        <taxon>Lecanoromycetes</taxon>
        <taxon>OSLEUM clade</taxon>
        <taxon>Lecanoromycetidae</taxon>
        <taxon>Lecanorales</taxon>
        <taxon>Lecanorineae</taxon>
        <taxon>Parmeliaceae</taxon>
        <taxon>Imshaugia</taxon>
    </lineage>
</organism>